<evidence type="ECO:0000313" key="3">
    <source>
        <dbReference type="Proteomes" id="UP000199468"/>
    </source>
</evidence>
<feature type="domain" description="DUF6647" evidence="1">
    <location>
        <begin position="133"/>
        <end position="197"/>
    </location>
</feature>
<organism evidence="2 3">
    <name type="scientific">Bosea robiniae</name>
    <dbReference type="NCBI Taxonomy" id="1036780"/>
    <lineage>
        <taxon>Bacteria</taxon>
        <taxon>Pseudomonadati</taxon>
        <taxon>Pseudomonadota</taxon>
        <taxon>Alphaproteobacteria</taxon>
        <taxon>Hyphomicrobiales</taxon>
        <taxon>Boseaceae</taxon>
        <taxon>Bosea</taxon>
    </lineage>
</organism>
<evidence type="ECO:0000259" key="1">
    <source>
        <dbReference type="Pfam" id="PF20352"/>
    </source>
</evidence>
<proteinExistence type="predicted"/>
<sequence>MYAEFNVIQGFYRSHRYLQLMQVNSMRAINRYLFFWTTLLTATMNFEAPARDETIERLRLGSGFEIVIGESHPDPGGRLLEALAMWVGAKLGQSIPTSLPKLVFKPVGQVSALRLKQYASELIQQHGRPDILSIYDSREKIIYLADTWTGATAADLSVLVHELVHHFQEAHQSKFECDAAREAKAFELQEKWLKLFGGSLEKEFQIDPFTLLVRTSCGM</sequence>
<reference evidence="2 3" key="1">
    <citation type="submission" date="2016-10" db="EMBL/GenBank/DDBJ databases">
        <authorList>
            <person name="Varghese N."/>
            <person name="Submissions S."/>
        </authorList>
    </citation>
    <scope>NUCLEOTIDE SEQUENCE [LARGE SCALE GENOMIC DNA]</scope>
    <source>
        <strain evidence="2 3">DSM 26672</strain>
    </source>
</reference>
<keyword evidence="3" id="KW-1185">Reference proteome</keyword>
<protein>
    <recommendedName>
        <fullName evidence="1">DUF6647 domain-containing protein</fullName>
    </recommendedName>
</protein>
<dbReference type="InterPro" id="IPR046589">
    <property type="entry name" value="DUF6647"/>
</dbReference>
<gene>
    <name evidence="2" type="ORF">SAMN05421844_109213</name>
</gene>
<evidence type="ECO:0000313" key="2">
    <source>
        <dbReference type="EMBL" id="SDH58888.1"/>
    </source>
</evidence>
<dbReference type="EMBL" id="FNBZ01000009">
    <property type="protein sequence ID" value="SDH58888.1"/>
    <property type="molecule type" value="Genomic_DNA"/>
</dbReference>
<dbReference type="RefSeq" id="WP_091861978.1">
    <property type="nucleotide sequence ID" value="NZ_FNBZ01000009.1"/>
</dbReference>
<dbReference type="Pfam" id="PF20352">
    <property type="entry name" value="DUF6647"/>
    <property type="match status" value="1"/>
</dbReference>
<dbReference type="Proteomes" id="UP000199468">
    <property type="component" value="Unassembled WGS sequence"/>
</dbReference>
<comment type="caution">
    <text evidence="2">The sequence shown here is derived from an EMBL/GenBank/DDBJ whole genome shotgun (WGS) entry which is preliminary data.</text>
</comment>
<name>A0ABY0P8B2_9HYPH</name>
<accession>A0ABY0P8B2</accession>